<dbReference type="FunFam" id="2.30.42.10:FF:000055">
    <property type="entry name" value="PDZ and LIM domain protein 3"/>
    <property type="match status" value="1"/>
</dbReference>
<dbReference type="Pfam" id="PF00595">
    <property type="entry name" value="PDZ"/>
    <property type="match status" value="1"/>
</dbReference>
<dbReference type="FunFam" id="2.10.110.10:FF:000060">
    <property type="entry name" value="Uncharacterized protein, isoform Z"/>
    <property type="match status" value="1"/>
</dbReference>
<dbReference type="FunFam" id="2.10.110.10:FF:000073">
    <property type="entry name" value="Uncharacterized protein, isoform Z"/>
    <property type="match status" value="1"/>
</dbReference>
<dbReference type="InterPro" id="IPR031847">
    <property type="entry name" value="PDLI1-4/Zasp-like_mid"/>
</dbReference>
<dbReference type="GO" id="GO:0003779">
    <property type="term" value="F:actin binding"/>
    <property type="evidence" value="ECO:0007669"/>
    <property type="project" value="TreeGrafter"/>
</dbReference>
<dbReference type="PANTHER" id="PTHR24214:SF38">
    <property type="entry name" value="PDZ AND LIM DOMAIN PROTEIN ZASP-RELATED"/>
    <property type="match status" value="1"/>
</dbReference>
<dbReference type="CDD" id="cd09360">
    <property type="entry name" value="LIM_ALP_like"/>
    <property type="match status" value="1"/>
</dbReference>
<dbReference type="PROSITE" id="PS50023">
    <property type="entry name" value="LIM_DOMAIN_2"/>
    <property type="match status" value="3"/>
</dbReference>
<dbReference type="GO" id="GO:0030036">
    <property type="term" value="P:actin cytoskeleton organization"/>
    <property type="evidence" value="ECO:0007669"/>
    <property type="project" value="TreeGrafter"/>
</dbReference>
<dbReference type="GO" id="GO:0001725">
    <property type="term" value="C:stress fiber"/>
    <property type="evidence" value="ECO:0007669"/>
    <property type="project" value="TreeGrafter"/>
</dbReference>
<dbReference type="PANTHER" id="PTHR24214">
    <property type="entry name" value="PDZ AND LIM DOMAIN PROTEIN ZASP"/>
    <property type="match status" value="1"/>
</dbReference>
<dbReference type="Gene3D" id="2.30.42.10">
    <property type="match status" value="1"/>
</dbReference>
<dbReference type="CDD" id="cd23068">
    <property type="entry name" value="PDZ_ZASP52-like"/>
    <property type="match status" value="1"/>
</dbReference>
<organism evidence="10">
    <name type="scientific">Xenopsylla cheopis</name>
    <name type="common">Oriental rat flea</name>
    <name type="synonym">Pulex cheopis</name>
    <dbReference type="NCBI Taxonomy" id="163159"/>
    <lineage>
        <taxon>Eukaryota</taxon>
        <taxon>Metazoa</taxon>
        <taxon>Ecdysozoa</taxon>
        <taxon>Arthropoda</taxon>
        <taxon>Hexapoda</taxon>
        <taxon>Insecta</taxon>
        <taxon>Pterygota</taxon>
        <taxon>Neoptera</taxon>
        <taxon>Endopterygota</taxon>
        <taxon>Siphonaptera</taxon>
        <taxon>Pulicidae</taxon>
        <taxon>Xenopsyllinae</taxon>
        <taxon>Xenopsylla</taxon>
    </lineage>
</organism>
<accession>A0A6M2DT42</accession>
<feature type="domain" description="LIM zinc-binding" evidence="8">
    <location>
        <begin position="921"/>
        <end position="976"/>
    </location>
</feature>
<dbReference type="FunFam" id="2.10.110.10:FF:000069">
    <property type="entry name" value="Uncharacterized protein, isoform Z"/>
    <property type="match status" value="1"/>
</dbReference>
<evidence type="ECO:0000256" key="6">
    <source>
        <dbReference type="PROSITE-ProRule" id="PRU00125"/>
    </source>
</evidence>
<evidence type="ECO:0000259" key="8">
    <source>
        <dbReference type="PROSITE" id="PS50023"/>
    </source>
</evidence>
<dbReference type="InterPro" id="IPR050604">
    <property type="entry name" value="PDZ-LIM_domain"/>
</dbReference>
<feature type="compositionally biased region" description="Basic and acidic residues" evidence="7">
    <location>
        <begin position="555"/>
        <end position="566"/>
    </location>
</feature>
<dbReference type="GO" id="GO:0031941">
    <property type="term" value="C:filamentous actin"/>
    <property type="evidence" value="ECO:0007669"/>
    <property type="project" value="TreeGrafter"/>
</dbReference>
<dbReference type="GO" id="GO:0061061">
    <property type="term" value="P:muscle structure development"/>
    <property type="evidence" value="ECO:0007669"/>
    <property type="project" value="TreeGrafter"/>
</dbReference>
<dbReference type="GO" id="GO:0046872">
    <property type="term" value="F:metal ion binding"/>
    <property type="evidence" value="ECO:0007669"/>
    <property type="project" value="UniProtKB-KW"/>
</dbReference>
<feature type="region of interest" description="Disordered" evidence="7">
    <location>
        <begin position="693"/>
        <end position="713"/>
    </location>
</feature>
<feature type="domain" description="PDZ" evidence="9">
    <location>
        <begin position="6"/>
        <end position="88"/>
    </location>
</feature>
<protein>
    <submittedName>
        <fullName evidence="10">Putative adaptor protein enigma</fullName>
    </submittedName>
</protein>
<dbReference type="GO" id="GO:0005912">
    <property type="term" value="C:adherens junction"/>
    <property type="evidence" value="ECO:0007669"/>
    <property type="project" value="TreeGrafter"/>
</dbReference>
<evidence type="ECO:0000259" key="9">
    <source>
        <dbReference type="PROSITE" id="PS50106"/>
    </source>
</evidence>
<feature type="compositionally biased region" description="Polar residues" evidence="7">
    <location>
        <begin position="633"/>
        <end position="646"/>
    </location>
</feature>
<dbReference type="Gene3D" id="2.10.110.10">
    <property type="entry name" value="Cysteine Rich Protein"/>
    <property type="match status" value="4"/>
</dbReference>
<feature type="compositionally biased region" description="Polar residues" evidence="7">
    <location>
        <begin position="779"/>
        <end position="790"/>
    </location>
</feature>
<keyword evidence="2" id="KW-0963">Cytoplasm</keyword>
<evidence type="ECO:0000256" key="1">
    <source>
        <dbReference type="ARBA" id="ARBA00004496"/>
    </source>
</evidence>
<comment type="subcellular location">
    <subcellularLocation>
        <location evidence="1">Cytoplasm</location>
    </subcellularLocation>
</comment>
<dbReference type="CDD" id="cd09461">
    <property type="entry name" value="LIM3_Enigma_like_1"/>
    <property type="match status" value="1"/>
</dbReference>
<dbReference type="Pfam" id="PF15936">
    <property type="entry name" value="DUF4749"/>
    <property type="match status" value="1"/>
</dbReference>
<reference evidence="10" key="1">
    <citation type="submission" date="2020-03" db="EMBL/GenBank/DDBJ databases">
        <title>Transcriptomic Profiling of the Digestive Tract of the Rat Flea, Xenopsylla cheopis, Following Blood Feeding and Infection with Yersinia pestis.</title>
        <authorList>
            <person name="Bland D.M."/>
            <person name="Martens C.A."/>
            <person name="Virtaneva K."/>
            <person name="Kanakabandi K."/>
            <person name="Long D."/>
            <person name="Rosenke R."/>
            <person name="Saturday G.A."/>
            <person name="Hoyt F.H."/>
            <person name="Bruno D.P."/>
            <person name="Ribeiro J.M.C."/>
            <person name="Hinnebusch J."/>
        </authorList>
    </citation>
    <scope>NUCLEOTIDE SEQUENCE</scope>
</reference>
<evidence type="ECO:0000256" key="7">
    <source>
        <dbReference type="SAM" id="MobiDB-lite"/>
    </source>
</evidence>
<dbReference type="GO" id="GO:0030018">
    <property type="term" value="C:Z disc"/>
    <property type="evidence" value="ECO:0007669"/>
    <property type="project" value="TreeGrafter"/>
</dbReference>
<dbReference type="InterPro" id="IPR006643">
    <property type="entry name" value="Zasp-like_motif"/>
</dbReference>
<dbReference type="SMART" id="SM00735">
    <property type="entry name" value="ZM"/>
    <property type="match status" value="1"/>
</dbReference>
<feature type="compositionally biased region" description="Polar residues" evidence="7">
    <location>
        <begin position="567"/>
        <end position="577"/>
    </location>
</feature>
<dbReference type="PROSITE" id="PS50106">
    <property type="entry name" value="PDZ"/>
    <property type="match status" value="1"/>
</dbReference>
<dbReference type="PROSITE" id="PS00478">
    <property type="entry name" value="LIM_DOMAIN_1"/>
    <property type="match status" value="1"/>
</dbReference>
<evidence type="ECO:0000256" key="5">
    <source>
        <dbReference type="ARBA" id="ARBA00023038"/>
    </source>
</evidence>
<proteinExistence type="predicted"/>
<dbReference type="CDD" id="cd08368">
    <property type="entry name" value="LIM"/>
    <property type="match status" value="1"/>
</dbReference>
<dbReference type="InterPro" id="IPR001781">
    <property type="entry name" value="Znf_LIM"/>
</dbReference>
<dbReference type="EMBL" id="GIIL01005750">
    <property type="protein sequence ID" value="NOV49476.1"/>
    <property type="molecule type" value="Transcribed_RNA"/>
</dbReference>
<dbReference type="GO" id="GO:0051371">
    <property type="term" value="F:muscle alpha-actinin binding"/>
    <property type="evidence" value="ECO:0007669"/>
    <property type="project" value="TreeGrafter"/>
</dbReference>
<feature type="domain" description="LIM zinc-binding" evidence="8">
    <location>
        <begin position="271"/>
        <end position="332"/>
    </location>
</feature>
<feature type="region of interest" description="Disordered" evidence="7">
    <location>
        <begin position="770"/>
        <end position="790"/>
    </location>
</feature>
<keyword evidence="4 6" id="KW-0862">Zinc</keyword>
<dbReference type="CDD" id="cd09455">
    <property type="entry name" value="LIM1_Enigma_like_1"/>
    <property type="match status" value="1"/>
</dbReference>
<evidence type="ECO:0000313" key="10">
    <source>
        <dbReference type="EMBL" id="NOV49476.1"/>
    </source>
</evidence>
<dbReference type="AlphaFoldDB" id="A0A6M2DT42"/>
<dbReference type="GO" id="GO:0007507">
    <property type="term" value="P:heart development"/>
    <property type="evidence" value="ECO:0007669"/>
    <property type="project" value="TreeGrafter"/>
</dbReference>
<dbReference type="FunFam" id="2.10.110.10:FF:000020">
    <property type="entry name" value="PDZ and LIM domain protein 5"/>
    <property type="match status" value="1"/>
</dbReference>
<name>A0A6M2DT42_XENCH</name>
<sequence>MAQLISVRLSRGDACPWGFRLQGGKDFGTPLVIQKVNGGSPAERAGLQAGDAVIKVNNTDVYNLRHKDAQDAIVRAGQSFEVTVQRGGSTWQPQVIPTGMTPKPSPLGSYVTPVTKTSLAAKPQDPLHIGSGHNNKAKPFASVHLNGAGPKNLVNKQYNTPLNIYSEQTIKETLDKHSEVLETGVVGVNFKKNEKIYNAANSEVFKMLQEADNEPETVAPISPVHVTAPSSDHSYQSQVSPAPPVSGLRHVSAPIDRPATNNTGGLPAGQNICADCERLIVGVFVRIKDKNLHVECFKCSTCGTNLKNQGYYTIHNKLYCDIHAKLAARQNPPPGTEGCIPFTVPPGGKIPVSAISAALAAHSSHPLNGGMAPPPDHAPSTPGYAPVSAPTCDNLHIQVSPSAVNDTNQPAQVSHESNLLVQVAPNDTLTVGSENLERTSLTNNALVKITPYNNELANKCSLTSTLQNITETNTPSNGATINGYRKVLPPNQGGSYKLSGNLSGPKPYSFGAPQASPLSPVSAPLSPYSAPLSPMVSQQQGKFPTSKPGVGFKENMNKSKLPDSKQKNSVSPKVSPTQKIISATPLLEVRSAKRQHPVGEVTLNPESVKALTNVLERHIAKVEFETLERNKNSKGLKNGSSDIIQSKHTKPIVTEKFKPKTGLSDSQSNHITNVIYRMEPVIVQQNEDIRDNKTSDKMEHNNNGYVPLRKPNMTNDSTCGIEHITAQTKISNGGSRTSTSFLTKKTSRPLSYIDNSNNEQNIIERYTPISDTDKINEPKNGNSLDSSTVSNGQENGQYPVCNECKAEIVRGPFISALGRIWCPSHFICSNATCKRPLADIGFVEEQGQLYCEYCFEQFIAPPCDKCHAKIKGDCLNAIGKHFHPECFNCAYCGKLFGNNPFFLEDGQPYCQADWNEMFTTKCFACGFPVEAGDRWVEALSNNYHSQCFNCTMCKKNLEGQSFYAKGGRPFCKNHAR</sequence>
<evidence type="ECO:0000256" key="3">
    <source>
        <dbReference type="ARBA" id="ARBA00022723"/>
    </source>
</evidence>
<keyword evidence="3 6" id="KW-0479">Metal-binding</keyword>
<evidence type="ECO:0000256" key="2">
    <source>
        <dbReference type="ARBA" id="ARBA00022490"/>
    </source>
</evidence>
<feature type="domain" description="LIM zinc-binding" evidence="8">
    <location>
        <begin position="861"/>
        <end position="920"/>
    </location>
</feature>
<dbReference type="InterPro" id="IPR001478">
    <property type="entry name" value="PDZ"/>
</dbReference>
<keyword evidence="5 6" id="KW-0440">LIM domain</keyword>
<dbReference type="SUPFAM" id="SSF50156">
    <property type="entry name" value="PDZ domain-like"/>
    <property type="match status" value="1"/>
</dbReference>
<evidence type="ECO:0000256" key="4">
    <source>
        <dbReference type="ARBA" id="ARBA00022833"/>
    </source>
</evidence>
<feature type="region of interest" description="Disordered" evidence="7">
    <location>
        <begin position="531"/>
        <end position="577"/>
    </location>
</feature>
<dbReference type="Pfam" id="PF00412">
    <property type="entry name" value="LIM"/>
    <property type="match status" value="4"/>
</dbReference>
<dbReference type="SUPFAM" id="SSF57716">
    <property type="entry name" value="Glucocorticoid receptor-like (DNA-binding domain)"/>
    <property type="match status" value="4"/>
</dbReference>
<dbReference type="SMART" id="SM00228">
    <property type="entry name" value="PDZ"/>
    <property type="match status" value="1"/>
</dbReference>
<feature type="region of interest" description="Disordered" evidence="7">
    <location>
        <begin position="632"/>
        <end position="666"/>
    </location>
</feature>
<dbReference type="InterPro" id="IPR036034">
    <property type="entry name" value="PDZ_sf"/>
</dbReference>
<dbReference type="SMART" id="SM00132">
    <property type="entry name" value="LIM"/>
    <property type="match status" value="4"/>
</dbReference>